<gene>
    <name evidence="1" type="ORF">QEZ38_00370</name>
</gene>
<evidence type="ECO:0000313" key="1">
    <source>
        <dbReference type="EMBL" id="MDI1473145.1"/>
    </source>
</evidence>
<dbReference type="Proteomes" id="UP001160991">
    <property type="component" value="Unassembled WGS sequence"/>
</dbReference>
<proteinExistence type="predicted"/>
<sequence>MVNTSELKQMLRELRANRLTNYSEIAYQWISHDWHFENVPIKLRKHWYSQDNLSFITLSINYDSDIDSMSHNDLEIWIDNERRLISRLENIFSSIENK</sequence>
<reference evidence="1" key="1">
    <citation type="submission" date="2023-04" db="EMBL/GenBank/DDBJ databases">
        <title>A new Streptococcus species isolated from the patient with bacteremia.</title>
        <authorList>
            <person name="Chen Y.-S."/>
            <person name="Lee C.-Y."/>
            <person name="Chan C.-K."/>
        </authorList>
    </citation>
    <scope>NUCLEOTIDE SEQUENCE</scope>
    <source>
        <strain evidence="1">ST22-14</strain>
    </source>
</reference>
<comment type="caution">
    <text evidence="1">The sequence shown here is derived from an EMBL/GenBank/DDBJ whole genome shotgun (WGS) entry which is preliminary data.</text>
</comment>
<organism evidence="1 2">
    <name type="scientific">Streptococcus taonis</name>
    <dbReference type="NCBI Taxonomy" id="3041623"/>
    <lineage>
        <taxon>Bacteria</taxon>
        <taxon>Bacillati</taxon>
        <taxon>Bacillota</taxon>
        <taxon>Bacilli</taxon>
        <taxon>Lactobacillales</taxon>
        <taxon>Streptococcaceae</taxon>
        <taxon>Streptococcus</taxon>
    </lineage>
</organism>
<name>A0ABT6PC01_9STRE</name>
<evidence type="ECO:0000313" key="2">
    <source>
        <dbReference type="Proteomes" id="UP001160991"/>
    </source>
</evidence>
<protein>
    <recommendedName>
        <fullName evidence="3">Phage protein</fullName>
    </recommendedName>
</protein>
<dbReference type="EMBL" id="JARZZP010000001">
    <property type="protein sequence ID" value="MDI1473145.1"/>
    <property type="molecule type" value="Genomic_DNA"/>
</dbReference>
<evidence type="ECO:0008006" key="3">
    <source>
        <dbReference type="Google" id="ProtNLM"/>
    </source>
</evidence>
<keyword evidence="2" id="KW-1185">Reference proteome</keyword>
<dbReference type="RefSeq" id="WP_281334627.1">
    <property type="nucleotide sequence ID" value="NZ_JARZZP010000001.1"/>
</dbReference>
<accession>A0ABT6PC01</accession>